<dbReference type="GO" id="GO:0016020">
    <property type="term" value="C:membrane"/>
    <property type="evidence" value="ECO:0007669"/>
    <property type="project" value="UniProtKB-SubCell"/>
</dbReference>
<evidence type="ECO:0000256" key="3">
    <source>
        <dbReference type="ARBA" id="ARBA00022676"/>
    </source>
</evidence>
<dbReference type="Pfam" id="PF06925">
    <property type="entry name" value="MGDG_synth"/>
    <property type="match status" value="1"/>
</dbReference>
<dbReference type="PANTHER" id="PTHR43025">
    <property type="entry name" value="MONOGALACTOSYLDIACYLGLYCEROL SYNTHASE"/>
    <property type="match status" value="1"/>
</dbReference>
<keyword evidence="3" id="KW-0328">Glycosyltransferase</keyword>
<gene>
    <name evidence="7" type="ORF">KDW03_04280</name>
</gene>
<accession>A0AAX3BI24</accession>
<feature type="domain" description="Glycosyl transferase family 28 C-terminal" evidence="5">
    <location>
        <begin position="231"/>
        <end position="302"/>
    </location>
</feature>
<dbReference type="InterPro" id="IPR007235">
    <property type="entry name" value="Glyco_trans_28_C"/>
</dbReference>
<evidence type="ECO:0000313" key="8">
    <source>
        <dbReference type="Proteomes" id="UP001056539"/>
    </source>
</evidence>
<dbReference type="KEGG" id="taqu:KDW03_04280"/>
<dbReference type="AlphaFoldDB" id="A0AAX3BI24"/>
<comment type="subcellular location">
    <subcellularLocation>
        <location evidence="1">Membrane</location>
    </subcellularLocation>
</comment>
<evidence type="ECO:0000259" key="6">
    <source>
        <dbReference type="Pfam" id="PF06925"/>
    </source>
</evidence>
<keyword evidence="8" id="KW-1185">Reference proteome</keyword>
<dbReference type="SUPFAM" id="SSF53756">
    <property type="entry name" value="UDP-Glycosyltransferase/glycogen phosphorylase"/>
    <property type="match status" value="1"/>
</dbReference>
<dbReference type="GO" id="GO:0009247">
    <property type="term" value="P:glycolipid biosynthetic process"/>
    <property type="evidence" value="ECO:0007669"/>
    <property type="project" value="InterPro"/>
</dbReference>
<organism evidence="7 8">
    <name type="scientific">Thermospira aquatica</name>
    <dbReference type="NCBI Taxonomy" id="2828656"/>
    <lineage>
        <taxon>Bacteria</taxon>
        <taxon>Pseudomonadati</taxon>
        <taxon>Spirochaetota</taxon>
        <taxon>Spirochaetia</taxon>
        <taxon>Brevinematales</taxon>
        <taxon>Thermospiraceae</taxon>
        <taxon>Thermospira</taxon>
    </lineage>
</organism>
<sequence length="381" mass="43522">MKRILMPIVEAGAGHLATASAIRDGIEACFPGKYTIEIVELSQACGAMKEHEFIRRYWRFSLAHRWVADLSMTMMELFHPVSRFYLPLFMPDLLKKGIEYFASQKPDMILSTHFFATTIASIAKKKKRISCPVVGTITDPFSPFSWWCEPRADFLLAPSDEVETGLLKRGVKPSQIVRVPFPIERKFYNPLPAREELIQRYQLNPQYLTLLVVYGGEGIGKAYDFLPKIIEKKLPFNWLVVCGRNVSLQEKLKALSETSPYPIRVFGFVDNMHELIHVSDVVIGKAGPSVLFESLLLGRPLLATDYSTYMTERKNLLFALKHHVGWWAPDFVSFLSILETILTTDTLVKYQKNIETIPLVQQLREGKDSIAFWVDDLLSRS</sequence>
<dbReference type="GO" id="GO:0016758">
    <property type="term" value="F:hexosyltransferase activity"/>
    <property type="evidence" value="ECO:0007669"/>
    <property type="project" value="InterPro"/>
</dbReference>
<evidence type="ECO:0000256" key="1">
    <source>
        <dbReference type="ARBA" id="ARBA00004370"/>
    </source>
</evidence>
<name>A0AAX3BI24_9SPIR</name>
<keyword evidence="4" id="KW-0808">Transferase</keyword>
<evidence type="ECO:0000313" key="7">
    <source>
        <dbReference type="EMBL" id="URA11026.1"/>
    </source>
</evidence>
<protein>
    <recommendedName>
        <fullName evidence="9">Galactosyldiacylglycerol synthase</fullName>
    </recommendedName>
</protein>
<dbReference type="Proteomes" id="UP001056539">
    <property type="component" value="Chromosome"/>
</dbReference>
<dbReference type="EMBL" id="CP073355">
    <property type="protein sequence ID" value="URA11026.1"/>
    <property type="molecule type" value="Genomic_DNA"/>
</dbReference>
<evidence type="ECO:0000256" key="2">
    <source>
        <dbReference type="ARBA" id="ARBA00006962"/>
    </source>
</evidence>
<dbReference type="Gene3D" id="3.40.50.2000">
    <property type="entry name" value="Glycogen Phosphorylase B"/>
    <property type="match status" value="2"/>
</dbReference>
<dbReference type="Pfam" id="PF04101">
    <property type="entry name" value="Glyco_tran_28_C"/>
    <property type="match status" value="1"/>
</dbReference>
<dbReference type="PANTHER" id="PTHR43025:SF3">
    <property type="entry name" value="MONOGALACTOSYLDIACYLGLYCEROL SYNTHASE 1, CHLOROPLASTIC"/>
    <property type="match status" value="1"/>
</dbReference>
<feature type="domain" description="Diacylglycerol glucosyltransferase N-terminal" evidence="6">
    <location>
        <begin position="15"/>
        <end position="179"/>
    </location>
</feature>
<dbReference type="RefSeq" id="WP_271436157.1">
    <property type="nucleotide sequence ID" value="NZ_CP073355.1"/>
</dbReference>
<evidence type="ECO:0000259" key="5">
    <source>
        <dbReference type="Pfam" id="PF04101"/>
    </source>
</evidence>
<reference evidence="7" key="1">
    <citation type="submission" date="2021-04" db="EMBL/GenBank/DDBJ databases">
        <authorList>
            <person name="Postec A."/>
        </authorList>
    </citation>
    <scope>NUCLEOTIDE SEQUENCE</scope>
    <source>
        <strain evidence="7">F1F22</strain>
    </source>
</reference>
<reference evidence="7" key="2">
    <citation type="submission" date="2022-06" db="EMBL/GenBank/DDBJ databases">
        <title>Thermospira aquatica gen. nov., sp. nov.</title>
        <authorList>
            <person name="Ben Ali Gam Z."/>
            <person name="Labat M."/>
        </authorList>
    </citation>
    <scope>NUCLEOTIDE SEQUENCE</scope>
    <source>
        <strain evidence="7">F1F22</strain>
    </source>
</reference>
<dbReference type="InterPro" id="IPR009695">
    <property type="entry name" value="Diacylglyc_glucosyltr_N"/>
</dbReference>
<proteinExistence type="inferred from homology"/>
<comment type="similarity">
    <text evidence="2">Belongs to the glycosyltransferase 28 family.</text>
</comment>
<evidence type="ECO:0000256" key="4">
    <source>
        <dbReference type="ARBA" id="ARBA00022679"/>
    </source>
</evidence>
<dbReference type="InterPro" id="IPR050519">
    <property type="entry name" value="Glycosyltransf_28_UgtP"/>
</dbReference>
<evidence type="ECO:0008006" key="9">
    <source>
        <dbReference type="Google" id="ProtNLM"/>
    </source>
</evidence>